<comment type="similarity">
    <text evidence="8">Belongs to the binding-protein-dependent transport system permease family.</text>
</comment>
<feature type="transmembrane region" description="Helical" evidence="8">
    <location>
        <begin position="180"/>
        <end position="202"/>
    </location>
</feature>
<keyword evidence="3" id="KW-1003">Cell membrane</keyword>
<dbReference type="InterPro" id="IPR000515">
    <property type="entry name" value="MetI-like"/>
</dbReference>
<evidence type="ECO:0000259" key="9">
    <source>
        <dbReference type="PROSITE" id="PS50928"/>
    </source>
</evidence>
<evidence type="ECO:0000313" key="11">
    <source>
        <dbReference type="Proteomes" id="UP000029995"/>
    </source>
</evidence>
<evidence type="ECO:0000256" key="5">
    <source>
        <dbReference type="ARBA" id="ARBA00022692"/>
    </source>
</evidence>
<keyword evidence="6 8" id="KW-1133">Transmembrane helix</keyword>
<gene>
    <name evidence="10" type="ORF">P409_15415</name>
</gene>
<evidence type="ECO:0000256" key="3">
    <source>
        <dbReference type="ARBA" id="ARBA00022475"/>
    </source>
</evidence>
<dbReference type="Proteomes" id="UP000029995">
    <property type="component" value="Unassembled WGS sequence"/>
</dbReference>
<dbReference type="EMBL" id="JANX01000175">
    <property type="protein sequence ID" value="KGM33520.1"/>
    <property type="molecule type" value="Genomic_DNA"/>
</dbReference>
<protein>
    <submittedName>
        <fullName evidence="10">Polyamine ABC transporter permease</fullName>
    </submittedName>
</protein>
<dbReference type="Gene3D" id="1.10.3720.10">
    <property type="entry name" value="MetI-like"/>
    <property type="match status" value="1"/>
</dbReference>
<evidence type="ECO:0000313" key="10">
    <source>
        <dbReference type="EMBL" id="KGM33520.1"/>
    </source>
</evidence>
<dbReference type="Pfam" id="PF00528">
    <property type="entry name" value="BPD_transp_1"/>
    <property type="match status" value="1"/>
</dbReference>
<dbReference type="InterPro" id="IPR035906">
    <property type="entry name" value="MetI-like_sf"/>
</dbReference>
<proteinExistence type="inferred from homology"/>
<dbReference type="RefSeq" id="WP_034838600.1">
    <property type="nucleotide sequence ID" value="NZ_JANX01000175.1"/>
</dbReference>
<feature type="transmembrane region" description="Helical" evidence="8">
    <location>
        <begin position="139"/>
        <end position="159"/>
    </location>
</feature>
<keyword evidence="2 8" id="KW-0813">Transport</keyword>
<comment type="caution">
    <text evidence="10">The sequence shown here is derived from an EMBL/GenBank/DDBJ whole genome shotgun (WGS) entry which is preliminary data.</text>
</comment>
<dbReference type="PANTHER" id="PTHR43357:SF4">
    <property type="entry name" value="INNER MEMBRANE ABC TRANSPORTER PERMEASE PROTEIN YDCV"/>
    <property type="match status" value="1"/>
</dbReference>
<feature type="transmembrane region" description="Helical" evidence="8">
    <location>
        <begin position="12"/>
        <end position="37"/>
    </location>
</feature>
<evidence type="ECO:0000256" key="4">
    <source>
        <dbReference type="ARBA" id="ARBA00022519"/>
    </source>
</evidence>
<dbReference type="AlphaFoldDB" id="A0A0A0D628"/>
<keyword evidence="4" id="KW-0997">Cell inner membrane</keyword>
<sequence>MRILESLRFWRALLWLTGGAALLFLIAPILAIMPLSFNGGSFLVYPLDGVSLRWFAEFFESERWMGALANSLIVGGATTVLATALGIPAALGLSHAPLRFRGLLTGLLLSPMIVPVVIVAVGLYFAFATVGLTNSYAGLILAHTALAAPFVVITVGATLQGLDRSLPRAAVSLGARPATVFFRVTLPLILPGVVSGALFAFVTSFDEVVVALLLAGPGQRTLPREMFNGIRESITPTITAAASVLIVVSTLMLVAIEALRRRGERLRARR</sequence>
<evidence type="ECO:0000256" key="8">
    <source>
        <dbReference type="RuleBase" id="RU363032"/>
    </source>
</evidence>
<evidence type="ECO:0000256" key="1">
    <source>
        <dbReference type="ARBA" id="ARBA00004429"/>
    </source>
</evidence>
<accession>A0A0A0D628</accession>
<feature type="transmembrane region" description="Helical" evidence="8">
    <location>
        <begin position="67"/>
        <end position="91"/>
    </location>
</feature>
<dbReference type="SUPFAM" id="SSF161098">
    <property type="entry name" value="MetI-like"/>
    <property type="match status" value="1"/>
</dbReference>
<dbReference type="PANTHER" id="PTHR43357">
    <property type="entry name" value="INNER MEMBRANE ABC TRANSPORTER PERMEASE PROTEIN YDCV"/>
    <property type="match status" value="1"/>
</dbReference>
<feature type="transmembrane region" description="Helical" evidence="8">
    <location>
        <begin position="103"/>
        <end position="127"/>
    </location>
</feature>
<dbReference type="GO" id="GO:0055085">
    <property type="term" value="P:transmembrane transport"/>
    <property type="evidence" value="ECO:0007669"/>
    <property type="project" value="InterPro"/>
</dbReference>
<name>A0A0A0D628_9PROT</name>
<dbReference type="OrthoDB" id="9782004at2"/>
<evidence type="ECO:0000256" key="6">
    <source>
        <dbReference type="ARBA" id="ARBA00022989"/>
    </source>
</evidence>
<evidence type="ECO:0000256" key="2">
    <source>
        <dbReference type="ARBA" id="ARBA00022448"/>
    </source>
</evidence>
<organism evidence="10 11">
    <name type="scientific">Inquilinus limosus MP06</name>
    <dbReference type="NCBI Taxonomy" id="1398085"/>
    <lineage>
        <taxon>Bacteria</taxon>
        <taxon>Pseudomonadati</taxon>
        <taxon>Pseudomonadota</taxon>
        <taxon>Alphaproteobacteria</taxon>
        <taxon>Rhodospirillales</taxon>
        <taxon>Rhodospirillaceae</taxon>
        <taxon>Inquilinus</taxon>
    </lineage>
</organism>
<dbReference type="CDD" id="cd06261">
    <property type="entry name" value="TM_PBP2"/>
    <property type="match status" value="1"/>
</dbReference>
<comment type="subcellular location">
    <subcellularLocation>
        <location evidence="1">Cell inner membrane</location>
        <topology evidence="1">Multi-pass membrane protein</topology>
    </subcellularLocation>
    <subcellularLocation>
        <location evidence="8">Cell membrane</location>
        <topology evidence="8">Multi-pass membrane protein</topology>
    </subcellularLocation>
</comment>
<keyword evidence="5 8" id="KW-0812">Transmembrane</keyword>
<reference evidence="10 11" key="1">
    <citation type="submission" date="2014-01" db="EMBL/GenBank/DDBJ databases">
        <title>Genome sequence determination for a cystic fibrosis isolate, Inquilinus limosus.</title>
        <authorList>
            <person name="Pino M."/>
            <person name="Di Conza J."/>
            <person name="Gutkind G."/>
        </authorList>
    </citation>
    <scope>NUCLEOTIDE SEQUENCE [LARGE SCALE GENOMIC DNA]</scope>
    <source>
        <strain evidence="10 11">MP06</strain>
    </source>
</reference>
<dbReference type="GO" id="GO:0005886">
    <property type="term" value="C:plasma membrane"/>
    <property type="evidence" value="ECO:0007669"/>
    <property type="project" value="UniProtKB-SubCell"/>
</dbReference>
<feature type="domain" description="ABC transmembrane type-1" evidence="9">
    <location>
        <begin position="68"/>
        <end position="257"/>
    </location>
</feature>
<keyword evidence="7 8" id="KW-0472">Membrane</keyword>
<feature type="transmembrane region" description="Helical" evidence="8">
    <location>
        <begin position="238"/>
        <end position="259"/>
    </location>
</feature>
<dbReference type="PROSITE" id="PS50928">
    <property type="entry name" value="ABC_TM1"/>
    <property type="match status" value="1"/>
</dbReference>
<evidence type="ECO:0000256" key="7">
    <source>
        <dbReference type="ARBA" id="ARBA00023136"/>
    </source>
</evidence>